<proteinExistence type="predicted"/>
<gene>
    <name evidence="1" type="primary">24</name>
    <name evidence="1" type="ORF">SEA_FULCRUM_24</name>
</gene>
<accession>A0AA96KM87</accession>
<evidence type="ECO:0000313" key="1">
    <source>
        <dbReference type="EMBL" id="WNO27138.1"/>
    </source>
</evidence>
<dbReference type="EMBL" id="OR521071">
    <property type="protein sequence ID" value="WNO27138.1"/>
    <property type="molecule type" value="Genomic_DNA"/>
</dbReference>
<keyword evidence="2" id="KW-1185">Reference proteome</keyword>
<protein>
    <submittedName>
        <fullName evidence="1">Uncharacterized protein</fullName>
    </submittedName>
</protein>
<evidence type="ECO:0000313" key="2">
    <source>
        <dbReference type="Proteomes" id="UP001305039"/>
    </source>
</evidence>
<name>A0AA96KM87_9CAUD</name>
<reference evidence="1 2" key="1">
    <citation type="submission" date="2023-08" db="EMBL/GenBank/DDBJ databases">
        <authorList>
            <person name="Feely M.G."/>
            <person name="Kosmicki A.G."/>
            <person name="Lanham A.L."/>
            <person name="Nolte B.J."/>
            <person name="Chia C.P."/>
            <person name="Tolsma S."/>
            <person name="Ko C."/>
            <person name="Russell D.A."/>
            <person name="Jacobs-Sera D."/>
            <person name="Hatfull G.F."/>
        </authorList>
    </citation>
    <scope>NUCLEOTIDE SEQUENCE [LARGE SCALE GENOMIC DNA]</scope>
</reference>
<dbReference type="Proteomes" id="UP001305039">
    <property type="component" value="Segment"/>
</dbReference>
<sequence>MHGVALPNGQIEVACNSRYCGKGPGVTVLHRFDPESGALLETKRFKTPGKGTQ</sequence>
<organism evidence="1 2">
    <name type="scientific">Gordonia phage Fulcrum</name>
    <dbReference type="NCBI Taxonomy" id="3077818"/>
    <lineage>
        <taxon>Viruses</taxon>
        <taxon>Duplodnaviria</taxon>
        <taxon>Heunggongvirae</taxon>
        <taxon>Uroviricota</taxon>
        <taxon>Caudoviricetes</taxon>
        <taxon>Dovevirinae</taxon>
        <taxon>Lambovirus</taxon>
        <taxon>Lambovirus fulcrum</taxon>
    </lineage>
</organism>